<accession>A0CB29</accession>
<feature type="region of interest" description="Disordered" evidence="1">
    <location>
        <begin position="1"/>
        <end position="20"/>
    </location>
</feature>
<name>A0CB29_PARTE</name>
<organism evidence="2 3">
    <name type="scientific">Paramecium tetraurelia</name>
    <dbReference type="NCBI Taxonomy" id="5888"/>
    <lineage>
        <taxon>Eukaryota</taxon>
        <taxon>Sar</taxon>
        <taxon>Alveolata</taxon>
        <taxon>Ciliophora</taxon>
        <taxon>Intramacronucleata</taxon>
        <taxon>Oligohymenophorea</taxon>
        <taxon>Peniculida</taxon>
        <taxon>Parameciidae</taxon>
        <taxon>Paramecium</taxon>
    </lineage>
</organism>
<sequence length="117" mass="13925">MCRKNKKLHYKSKRKRPKIGEEDSKKLYKKFWNQKQQIDQSRIKDRKIKWKVTSKESELNLLRNIISLLNVEVERLSKSGEDLLIMEVGEKSTLGYKLIAYTRPGSSFRISEKPQQQ</sequence>
<protein>
    <submittedName>
        <fullName evidence="2">Uncharacterized protein</fullName>
    </submittedName>
</protein>
<keyword evidence="3" id="KW-1185">Reference proteome</keyword>
<gene>
    <name evidence="2" type="ORF">GSPATT00036779001</name>
</gene>
<dbReference type="AlphaFoldDB" id="A0CB29"/>
<dbReference type="InParanoid" id="A0CB29"/>
<proteinExistence type="predicted"/>
<dbReference type="HOGENOM" id="CLU_2089499_0_0_1"/>
<dbReference type="KEGG" id="ptm:GSPATT00036779001"/>
<evidence type="ECO:0000313" key="2">
    <source>
        <dbReference type="EMBL" id="CAK67996.1"/>
    </source>
</evidence>
<evidence type="ECO:0000256" key="1">
    <source>
        <dbReference type="SAM" id="MobiDB-lite"/>
    </source>
</evidence>
<feature type="compositionally biased region" description="Basic residues" evidence="1">
    <location>
        <begin position="1"/>
        <end position="17"/>
    </location>
</feature>
<dbReference type="RefSeq" id="XP_001435393.1">
    <property type="nucleotide sequence ID" value="XM_001435356.1"/>
</dbReference>
<dbReference type="EMBL" id="CT868056">
    <property type="protein sequence ID" value="CAK67996.1"/>
    <property type="molecule type" value="Genomic_DNA"/>
</dbReference>
<dbReference type="Proteomes" id="UP000000600">
    <property type="component" value="Unassembled WGS sequence"/>
</dbReference>
<evidence type="ECO:0000313" key="3">
    <source>
        <dbReference type="Proteomes" id="UP000000600"/>
    </source>
</evidence>
<reference evidence="2 3" key="1">
    <citation type="journal article" date="2006" name="Nature">
        <title>Global trends of whole-genome duplications revealed by the ciliate Paramecium tetraurelia.</title>
        <authorList>
            <consortium name="Genoscope"/>
            <person name="Aury J.-M."/>
            <person name="Jaillon O."/>
            <person name="Duret L."/>
            <person name="Noel B."/>
            <person name="Jubin C."/>
            <person name="Porcel B.M."/>
            <person name="Segurens B."/>
            <person name="Daubin V."/>
            <person name="Anthouard V."/>
            <person name="Aiach N."/>
            <person name="Arnaiz O."/>
            <person name="Billaut A."/>
            <person name="Beisson J."/>
            <person name="Blanc I."/>
            <person name="Bouhouche K."/>
            <person name="Camara F."/>
            <person name="Duharcourt S."/>
            <person name="Guigo R."/>
            <person name="Gogendeau D."/>
            <person name="Katinka M."/>
            <person name="Keller A.-M."/>
            <person name="Kissmehl R."/>
            <person name="Klotz C."/>
            <person name="Koll F."/>
            <person name="Le Moue A."/>
            <person name="Lepere C."/>
            <person name="Malinsky S."/>
            <person name="Nowacki M."/>
            <person name="Nowak J.K."/>
            <person name="Plattner H."/>
            <person name="Poulain J."/>
            <person name="Ruiz F."/>
            <person name="Serrano V."/>
            <person name="Zagulski M."/>
            <person name="Dessen P."/>
            <person name="Betermier M."/>
            <person name="Weissenbach J."/>
            <person name="Scarpelli C."/>
            <person name="Schachter V."/>
            <person name="Sperling L."/>
            <person name="Meyer E."/>
            <person name="Cohen J."/>
            <person name="Wincker P."/>
        </authorList>
    </citation>
    <scope>NUCLEOTIDE SEQUENCE [LARGE SCALE GENOMIC DNA]</scope>
    <source>
        <strain evidence="2 3">Stock d4-2</strain>
    </source>
</reference>
<dbReference type="GeneID" id="5021178"/>